<dbReference type="AlphaFoldDB" id="A0A9P6IW59"/>
<dbReference type="Gene3D" id="3.30.710.10">
    <property type="entry name" value="Potassium Channel Kv1.1, Chain A"/>
    <property type="match status" value="1"/>
</dbReference>
<comment type="caution">
    <text evidence="3">The sequence shown here is derived from an EMBL/GenBank/DDBJ whole genome shotgun (WGS) entry which is preliminary data.</text>
</comment>
<keyword evidence="4" id="KW-1185">Reference proteome</keyword>
<dbReference type="InterPro" id="IPR011333">
    <property type="entry name" value="SKP1/BTB/POZ_sf"/>
</dbReference>
<dbReference type="PANTHER" id="PTHR47369:SF1">
    <property type="entry name" value="BTB_POZ DOMAIN-CONTAINING PROTEIN"/>
    <property type="match status" value="1"/>
</dbReference>
<feature type="domain" description="BTB" evidence="2">
    <location>
        <begin position="135"/>
        <end position="197"/>
    </location>
</feature>
<dbReference type="SUPFAM" id="SSF54695">
    <property type="entry name" value="POZ domain"/>
    <property type="match status" value="1"/>
</dbReference>
<dbReference type="PANTHER" id="PTHR47369">
    <property type="entry name" value="BTB/POZ DOMAIN-CONTAINING PROTEIN"/>
    <property type="match status" value="1"/>
</dbReference>
<dbReference type="SMART" id="SM00225">
    <property type="entry name" value="BTB"/>
    <property type="match status" value="1"/>
</dbReference>
<feature type="compositionally biased region" description="Basic and acidic residues" evidence="1">
    <location>
        <begin position="616"/>
        <end position="645"/>
    </location>
</feature>
<accession>A0A9P6IW59</accession>
<gene>
    <name evidence="3" type="ORF">BGZ70_001295</name>
</gene>
<evidence type="ECO:0000313" key="3">
    <source>
        <dbReference type="EMBL" id="KAF9950615.1"/>
    </source>
</evidence>
<organism evidence="3 4">
    <name type="scientific">Mortierella alpina</name>
    <name type="common">Oleaginous fungus</name>
    <name type="synonym">Mortierella renispora</name>
    <dbReference type="NCBI Taxonomy" id="64518"/>
    <lineage>
        <taxon>Eukaryota</taxon>
        <taxon>Fungi</taxon>
        <taxon>Fungi incertae sedis</taxon>
        <taxon>Mucoromycota</taxon>
        <taxon>Mortierellomycotina</taxon>
        <taxon>Mortierellomycetes</taxon>
        <taxon>Mortierellales</taxon>
        <taxon>Mortierellaceae</taxon>
        <taxon>Mortierella</taxon>
    </lineage>
</organism>
<feature type="region of interest" description="Disordered" evidence="1">
    <location>
        <begin position="800"/>
        <end position="828"/>
    </location>
</feature>
<name>A0A9P6IW59_MORAP</name>
<sequence>MDPAAPDEAIAGVISDSAIFSPGQHSAPLPVPSLVSTTSIDPATHPTDDHDDHDDDQHHHPHRPVRSSTATTSSISIHAAYQNPSLQATPASSASNAGMAAAVQPMVQVSASAWQFLQGLSTHLVARGLSEGSGSDIRVRAFGTTYRLHRLILTQSAFFERMLNGPWREHSLDQVDLQFDDANITRESFEIAISRLYGVWTVETEDTSGDRISRGHGAIEATALTSANVMAVLASATYLGLDSLCDQCTAYAIRTLSSEHVAEYIQFSHHHNYHPWSSKIAQACHAFLCRHGFEDPTMRCLHVFERIPVEWLSTVIASHAFWVPSEWDRYMFCRQVVRRRRAGICQLRGDLSSASSKLADEEVYQHLFSTGIVYMHMTFEQLRAIMDDRDPSTGQPFIEPHILQQALWQQVELRTLVDGARREDCTLNVTVPATSLQAGDLSSAGNQDATFEPVPERDRAGADALQRVFDHHGGTDGAKETPPTFPLDSSAQEGVESGSKANTTRYSLYAPFRFSVAFKVDALRENVRVYSKTVFYAGSHWNVYIQKLSPSPQGIQLGVYLHRQPWPEREATSKRMDLSTSVWSSRLASQPAVSPPSVHRSSHARPLPASVRRTRSQADKQGFESSSHAENDREWGPDWDGDRNWVPDTDGTLSDNQVKTDPLGHLEDYDEAPDCLESVVSETSAVSIDDSFSCYVDKRENTRTWFRIFAVPLKPAHGIMQFQSSPDDFGIMQSWGWRSADLCSDLYLPKEPSPGCDMDTVAQTACAGGGEAVRDLAHALDHDLSLASRKGKLQEYTGEWTTKGSSGRMQTGLNREGHESDTTHSREKAASRCNCEALKHGALSEHHHRLHHQHRTSSQTLKFSIVMGHI</sequence>
<dbReference type="PROSITE" id="PS50097">
    <property type="entry name" value="BTB"/>
    <property type="match status" value="1"/>
</dbReference>
<feature type="compositionally biased region" description="Basic and acidic residues" evidence="1">
    <location>
        <begin position="46"/>
        <end position="58"/>
    </location>
</feature>
<feature type="region of interest" description="Disordered" evidence="1">
    <location>
        <begin position="24"/>
        <end position="73"/>
    </location>
</feature>
<feature type="region of interest" description="Disordered" evidence="1">
    <location>
        <begin position="471"/>
        <end position="499"/>
    </location>
</feature>
<dbReference type="OrthoDB" id="6359943at2759"/>
<protein>
    <recommendedName>
        <fullName evidence="2">BTB domain-containing protein</fullName>
    </recommendedName>
</protein>
<feature type="compositionally biased region" description="Basic and acidic residues" evidence="1">
    <location>
        <begin position="815"/>
        <end position="828"/>
    </location>
</feature>
<feature type="compositionally biased region" description="Polar residues" evidence="1">
    <location>
        <begin position="800"/>
        <end position="813"/>
    </location>
</feature>
<dbReference type="Proteomes" id="UP000738359">
    <property type="component" value="Unassembled WGS sequence"/>
</dbReference>
<evidence type="ECO:0000259" key="2">
    <source>
        <dbReference type="PROSITE" id="PS50097"/>
    </source>
</evidence>
<dbReference type="EMBL" id="JAAAHY010001283">
    <property type="protein sequence ID" value="KAF9950615.1"/>
    <property type="molecule type" value="Genomic_DNA"/>
</dbReference>
<evidence type="ECO:0000313" key="4">
    <source>
        <dbReference type="Proteomes" id="UP000738359"/>
    </source>
</evidence>
<reference evidence="3" key="1">
    <citation type="journal article" date="2020" name="Fungal Divers.">
        <title>Resolving the Mortierellaceae phylogeny through synthesis of multi-gene phylogenetics and phylogenomics.</title>
        <authorList>
            <person name="Vandepol N."/>
            <person name="Liber J."/>
            <person name="Desiro A."/>
            <person name="Na H."/>
            <person name="Kennedy M."/>
            <person name="Barry K."/>
            <person name="Grigoriev I.V."/>
            <person name="Miller A.N."/>
            <person name="O'Donnell K."/>
            <person name="Stajich J.E."/>
            <person name="Bonito G."/>
        </authorList>
    </citation>
    <scope>NUCLEOTIDE SEQUENCE</scope>
    <source>
        <strain evidence="3">CK1249</strain>
    </source>
</reference>
<evidence type="ECO:0000256" key="1">
    <source>
        <dbReference type="SAM" id="MobiDB-lite"/>
    </source>
</evidence>
<proteinExistence type="predicted"/>
<feature type="region of interest" description="Disordered" evidence="1">
    <location>
        <begin position="590"/>
        <end position="657"/>
    </location>
</feature>
<dbReference type="InterPro" id="IPR000210">
    <property type="entry name" value="BTB/POZ_dom"/>
</dbReference>